<dbReference type="AlphaFoldDB" id="A0AAN9IFZ4"/>
<organism evidence="1 2">
    <name type="scientific">Crotalaria pallida</name>
    <name type="common">Smooth rattlebox</name>
    <name type="synonym">Crotalaria striata</name>
    <dbReference type="NCBI Taxonomy" id="3830"/>
    <lineage>
        <taxon>Eukaryota</taxon>
        <taxon>Viridiplantae</taxon>
        <taxon>Streptophyta</taxon>
        <taxon>Embryophyta</taxon>
        <taxon>Tracheophyta</taxon>
        <taxon>Spermatophyta</taxon>
        <taxon>Magnoliopsida</taxon>
        <taxon>eudicotyledons</taxon>
        <taxon>Gunneridae</taxon>
        <taxon>Pentapetalae</taxon>
        <taxon>rosids</taxon>
        <taxon>fabids</taxon>
        <taxon>Fabales</taxon>
        <taxon>Fabaceae</taxon>
        <taxon>Papilionoideae</taxon>
        <taxon>50 kb inversion clade</taxon>
        <taxon>genistoids sensu lato</taxon>
        <taxon>core genistoids</taxon>
        <taxon>Crotalarieae</taxon>
        <taxon>Crotalaria</taxon>
    </lineage>
</organism>
<reference evidence="1 2" key="1">
    <citation type="submission" date="2024-01" db="EMBL/GenBank/DDBJ databases">
        <title>The genomes of 5 underutilized Papilionoideae crops provide insights into root nodulation and disease resistanc.</title>
        <authorList>
            <person name="Yuan L."/>
        </authorList>
    </citation>
    <scope>NUCLEOTIDE SEQUENCE [LARGE SCALE GENOMIC DNA]</scope>
    <source>
        <strain evidence="1">ZHUSHIDOU_FW_LH</strain>
        <tissue evidence="1">Leaf</tissue>
    </source>
</reference>
<accession>A0AAN9IFZ4</accession>
<name>A0AAN9IFZ4_CROPI</name>
<protein>
    <submittedName>
        <fullName evidence="1">Uncharacterized protein</fullName>
    </submittedName>
</protein>
<dbReference type="Proteomes" id="UP001372338">
    <property type="component" value="Unassembled WGS sequence"/>
</dbReference>
<keyword evidence="2" id="KW-1185">Reference proteome</keyword>
<dbReference type="EMBL" id="JAYWIO010000003">
    <property type="protein sequence ID" value="KAK7275785.1"/>
    <property type="molecule type" value="Genomic_DNA"/>
</dbReference>
<sequence>MINFSPLHPKRPKNTNTCDLTHTWIHVFSQRYSTDTRLGPCELKSKRVLVVGFDKNHAFGQRYSTDTRLGPCELRSKRVLAVAFDKNQLLLLVDASPIFLLPLFLPFYIIQLPATRDSVHCSEVDFNW</sequence>
<comment type="caution">
    <text evidence="1">The sequence shown here is derived from an EMBL/GenBank/DDBJ whole genome shotgun (WGS) entry which is preliminary data.</text>
</comment>
<gene>
    <name evidence="1" type="ORF">RIF29_16907</name>
</gene>
<proteinExistence type="predicted"/>
<evidence type="ECO:0000313" key="1">
    <source>
        <dbReference type="EMBL" id="KAK7275785.1"/>
    </source>
</evidence>
<evidence type="ECO:0000313" key="2">
    <source>
        <dbReference type="Proteomes" id="UP001372338"/>
    </source>
</evidence>